<feature type="compositionally biased region" description="Polar residues" evidence="5">
    <location>
        <begin position="358"/>
        <end position="367"/>
    </location>
</feature>
<dbReference type="PROSITE" id="PS00107">
    <property type="entry name" value="PROTEIN_KINASE_ATP"/>
    <property type="match status" value="1"/>
</dbReference>
<sequence length="498" mass="54311">MLDPARPNHYQFLFQDLRAAPPPLPPAPMVPAQLLQNTSFCAGGVSEDHGSASHYDEVCELGRGAFAVVKKVVHRRTGGHFAMKVMEKKKLLGQLRRKSGVQIDEMQAKVLAEARILKNLSHPNIIKLHDIFENEREICLVMELVDGGELFDYLVDNGPCSEPDARCIMRQLLQALQYLHSRNIVHRDLKPENILLQRSSHAEGSSSSPAPPTVKIADFGLAKLVGEKKVTSTFCGTPQYFAPEVLESRESHRGYDSACDLWSVGVIMYILLCGSPPFDETRPSAVASAPTPSIFDQIKAGITVQDHLTDDLWKGVSDAAKHLVSKLLVVSPKHRITVDKALSHNWMKGIDEADSPTLFRQSSSEDASSGGPADEIDDFSDDEDDWTSKRRAAAVPAAPAKRVKATLDLGPDCAQALRPAPLQGRVNTQSRQTPAPPPASKPPPAFKPTVFNNNNSKPGGATFKLPHPQPKQPRPSTKPAANMSRVNPLGFIGTAKPQ</sequence>
<keyword evidence="1 3" id="KW-0547">Nucleotide-binding</keyword>
<dbReference type="FunFam" id="1.10.510.10:FF:000571">
    <property type="entry name" value="Maternal embryonic leucine zipper kinase"/>
    <property type="match status" value="1"/>
</dbReference>
<accession>A0A7S0F2J1</accession>
<dbReference type="EMBL" id="HBEP01026254">
    <property type="protein sequence ID" value="CAD8498523.1"/>
    <property type="molecule type" value="Transcribed_RNA"/>
</dbReference>
<keyword evidence="4" id="KW-0723">Serine/threonine-protein kinase</keyword>
<evidence type="ECO:0000256" key="4">
    <source>
        <dbReference type="RuleBase" id="RU000304"/>
    </source>
</evidence>
<dbReference type="InterPro" id="IPR011009">
    <property type="entry name" value="Kinase-like_dom_sf"/>
</dbReference>
<feature type="compositionally biased region" description="Pro residues" evidence="5">
    <location>
        <begin position="434"/>
        <end position="446"/>
    </location>
</feature>
<dbReference type="PANTHER" id="PTHR24347">
    <property type="entry name" value="SERINE/THREONINE-PROTEIN KINASE"/>
    <property type="match status" value="1"/>
</dbReference>
<dbReference type="GO" id="GO:0004674">
    <property type="term" value="F:protein serine/threonine kinase activity"/>
    <property type="evidence" value="ECO:0007669"/>
    <property type="project" value="UniProtKB-KW"/>
</dbReference>
<comment type="similarity">
    <text evidence="4">Belongs to the protein kinase superfamily.</text>
</comment>
<keyword evidence="2 3" id="KW-0067">ATP-binding</keyword>
<dbReference type="PROSITE" id="PS00108">
    <property type="entry name" value="PROTEIN_KINASE_ST"/>
    <property type="match status" value="1"/>
</dbReference>
<feature type="domain" description="Protein kinase" evidence="6">
    <location>
        <begin position="55"/>
        <end position="347"/>
    </location>
</feature>
<evidence type="ECO:0000256" key="3">
    <source>
        <dbReference type="PROSITE-ProRule" id="PRU10141"/>
    </source>
</evidence>
<keyword evidence="4" id="KW-0418">Kinase</keyword>
<dbReference type="Gene3D" id="1.10.510.10">
    <property type="entry name" value="Transferase(Phosphotransferase) domain 1"/>
    <property type="match status" value="1"/>
</dbReference>
<dbReference type="PROSITE" id="PS50011">
    <property type="entry name" value="PROTEIN_KINASE_DOM"/>
    <property type="match status" value="1"/>
</dbReference>
<dbReference type="InterPro" id="IPR000719">
    <property type="entry name" value="Prot_kinase_dom"/>
</dbReference>
<dbReference type="CDD" id="cd05117">
    <property type="entry name" value="STKc_CAMK"/>
    <property type="match status" value="1"/>
</dbReference>
<organism evidence="7">
    <name type="scientific">Phaeocystis antarctica</name>
    <dbReference type="NCBI Taxonomy" id="33657"/>
    <lineage>
        <taxon>Eukaryota</taxon>
        <taxon>Haptista</taxon>
        <taxon>Haptophyta</taxon>
        <taxon>Prymnesiophyceae</taxon>
        <taxon>Phaeocystales</taxon>
        <taxon>Phaeocystaceae</taxon>
        <taxon>Phaeocystis</taxon>
    </lineage>
</organism>
<dbReference type="Gene3D" id="3.30.200.20">
    <property type="entry name" value="Phosphorylase Kinase, domain 1"/>
    <property type="match status" value="1"/>
</dbReference>
<keyword evidence="4" id="KW-0808">Transferase</keyword>
<dbReference type="InterPro" id="IPR008271">
    <property type="entry name" value="Ser/Thr_kinase_AS"/>
</dbReference>
<dbReference type="SUPFAM" id="SSF56112">
    <property type="entry name" value="Protein kinase-like (PK-like)"/>
    <property type="match status" value="1"/>
</dbReference>
<evidence type="ECO:0000256" key="2">
    <source>
        <dbReference type="ARBA" id="ARBA00022840"/>
    </source>
</evidence>
<dbReference type="AlphaFoldDB" id="A0A7S0F2J1"/>
<protein>
    <recommendedName>
        <fullName evidence="6">Protein kinase domain-containing protein</fullName>
    </recommendedName>
</protein>
<evidence type="ECO:0000256" key="1">
    <source>
        <dbReference type="ARBA" id="ARBA00022741"/>
    </source>
</evidence>
<dbReference type="GO" id="GO:0005524">
    <property type="term" value="F:ATP binding"/>
    <property type="evidence" value="ECO:0007669"/>
    <property type="project" value="UniProtKB-UniRule"/>
</dbReference>
<name>A0A7S0F2J1_9EUKA</name>
<evidence type="ECO:0000313" key="7">
    <source>
        <dbReference type="EMBL" id="CAD8498523.1"/>
    </source>
</evidence>
<feature type="region of interest" description="Disordered" evidence="5">
    <location>
        <begin position="356"/>
        <end position="401"/>
    </location>
</feature>
<proteinExistence type="inferred from homology"/>
<reference evidence="7" key="1">
    <citation type="submission" date="2021-01" db="EMBL/GenBank/DDBJ databases">
        <authorList>
            <person name="Corre E."/>
            <person name="Pelletier E."/>
            <person name="Niang G."/>
            <person name="Scheremetjew M."/>
            <person name="Finn R."/>
            <person name="Kale V."/>
            <person name="Holt S."/>
            <person name="Cochrane G."/>
            <person name="Meng A."/>
            <person name="Brown T."/>
            <person name="Cohen L."/>
        </authorList>
    </citation>
    <scope>NUCLEOTIDE SEQUENCE</scope>
    <source>
        <strain evidence="7">CCMP1374</strain>
    </source>
</reference>
<evidence type="ECO:0000256" key="5">
    <source>
        <dbReference type="SAM" id="MobiDB-lite"/>
    </source>
</evidence>
<feature type="compositionally biased region" description="Acidic residues" evidence="5">
    <location>
        <begin position="374"/>
        <end position="385"/>
    </location>
</feature>
<dbReference type="SMART" id="SM00220">
    <property type="entry name" value="S_TKc"/>
    <property type="match status" value="1"/>
</dbReference>
<feature type="region of interest" description="Disordered" evidence="5">
    <location>
        <begin position="419"/>
        <end position="498"/>
    </location>
</feature>
<dbReference type="Pfam" id="PF00069">
    <property type="entry name" value="Pkinase"/>
    <property type="match status" value="1"/>
</dbReference>
<dbReference type="InterPro" id="IPR017441">
    <property type="entry name" value="Protein_kinase_ATP_BS"/>
</dbReference>
<evidence type="ECO:0000259" key="6">
    <source>
        <dbReference type="PROSITE" id="PS50011"/>
    </source>
</evidence>
<feature type="binding site" evidence="3">
    <location>
        <position position="84"/>
    </location>
    <ligand>
        <name>ATP</name>
        <dbReference type="ChEBI" id="CHEBI:30616"/>
    </ligand>
</feature>
<gene>
    <name evidence="7" type="ORF">PANT1444_LOCUS14907</name>
</gene>